<gene>
    <name evidence="7" type="ORF">B0A50_00112</name>
</gene>
<dbReference type="AlphaFoldDB" id="A0A4U0UGN2"/>
<evidence type="ECO:0000256" key="3">
    <source>
        <dbReference type="ARBA" id="ARBA00022955"/>
    </source>
</evidence>
<protein>
    <recommendedName>
        <fullName evidence="9">3-keto-steroid reductase</fullName>
    </recommendedName>
</protein>
<dbReference type="OrthoDB" id="9989144at2759"/>
<dbReference type="SUPFAM" id="SSF51735">
    <property type="entry name" value="NAD(P)-binding Rossmann-fold domains"/>
    <property type="match status" value="1"/>
</dbReference>
<dbReference type="Gene3D" id="3.40.50.720">
    <property type="entry name" value="NAD(P)-binding Rossmann-like Domain"/>
    <property type="match status" value="1"/>
</dbReference>
<keyword evidence="3" id="KW-0752">Steroid biosynthesis</keyword>
<comment type="similarity">
    <text evidence="6">Belongs to the short-chain dehydrogenases/reductases (SDR) family. ERG27 subfamily.</text>
</comment>
<dbReference type="InterPro" id="IPR051593">
    <property type="entry name" value="Ergosterol_Biosynth_ERG27"/>
</dbReference>
<sequence>MEATKPGLDPTFQAPVNHDTILASSCIGIQFPTFFVEHQRATVLSKDYFLAKWADPLSSGLGFSICCRLIDEFLFTRPQSQTLHLLFSTRDTAKSDDTLRRLNAHLQKTLREANGKTQGVSLLLEGRVKIEGVLVDLTKLLTVKALAEQLLRRGEKLDSVVWNAGIPGWKGINWPRAVWAVCTDLVHACIYPTFSIPDVGLVAKRQVPFATSPRGKAGMTSAQREEEPKLGQVFLANVFGHYMLTHWLAPLFSSTSRIIWISSISAVASTFSLEDLQCLRSHTAYEGSKRLTDMLALTADLPSTSPYVSKFFATSREADKPKMLVTHPGVVGTSISGLGWFMSFWMMAAFYVARLLGSPWHPITPYKGAISAAFLAVSPPSQLLAEEARDGKGKWGSSTDVNGNERVGRTEVEGWGYCGEVGKVPRGSVISKSVFTGKYRGHRETTREMREQFEDDGRRAWKDMEELRLDWEARLGSVSAEATQDL</sequence>
<dbReference type="GO" id="GO:0005741">
    <property type="term" value="C:mitochondrial outer membrane"/>
    <property type="evidence" value="ECO:0007669"/>
    <property type="project" value="TreeGrafter"/>
</dbReference>
<evidence type="ECO:0008006" key="9">
    <source>
        <dbReference type="Google" id="ProtNLM"/>
    </source>
</evidence>
<evidence type="ECO:0000256" key="6">
    <source>
        <dbReference type="ARBA" id="ARBA00023593"/>
    </source>
</evidence>
<proteinExistence type="inferred from homology"/>
<keyword evidence="8" id="KW-1185">Reference proteome</keyword>
<keyword evidence="1" id="KW-0444">Lipid biosynthesis</keyword>
<accession>A0A4U0UGN2</accession>
<reference evidence="7 8" key="1">
    <citation type="submission" date="2017-03" db="EMBL/GenBank/DDBJ databases">
        <title>Genomes of endolithic fungi from Antarctica.</title>
        <authorList>
            <person name="Coleine C."/>
            <person name="Masonjones S."/>
            <person name="Stajich J.E."/>
        </authorList>
    </citation>
    <scope>NUCLEOTIDE SEQUENCE [LARGE SCALE GENOMIC DNA]</scope>
    <source>
        <strain evidence="7 8">CCFEE 6315</strain>
    </source>
</reference>
<keyword evidence="2" id="KW-0521">NADP</keyword>
<keyword evidence="5" id="KW-0443">Lipid metabolism</keyword>
<evidence type="ECO:0000256" key="1">
    <source>
        <dbReference type="ARBA" id="ARBA00022516"/>
    </source>
</evidence>
<keyword evidence="4" id="KW-0560">Oxidoreductase</keyword>
<dbReference type="GO" id="GO:0000253">
    <property type="term" value="F:3-beta-hydroxysteroid 3-dehydrogenase (NADP+) activity"/>
    <property type="evidence" value="ECO:0007669"/>
    <property type="project" value="TreeGrafter"/>
</dbReference>
<comment type="caution">
    <text evidence="7">The sequence shown here is derived from an EMBL/GenBank/DDBJ whole genome shotgun (WGS) entry which is preliminary data.</text>
</comment>
<evidence type="ECO:0000256" key="4">
    <source>
        <dbReference type="ARBA" id="ARBA00023002"/>
    </source>
</evidence>
<dbReference type="PANTHER" id="PTHR43647:SF1">
    <property type="entry name" value="3-KETO-STEROID REDUCTASE ERG27"/>
    <property type="match status" value="1"/>
</dbReference>
<dbReference type="InterPro" id="IPR036291">
    <property type="entry name" value="NAD(P)-bd_dom_sf"/>
</dbReference>
<dbReference type="EMBL" id="NAJL01000001">
    <property type="protein sequence ID" value="TKA34132.1"/>
    <property type="molecule type" value="Genomic_DNA"/>
</dbReference>
<evidence type="ECO:0000256" key="5">
    <source>
        <dbReference type="ARBA" id="ARBA00023098"/>
    </source>
</evidence>
<dbReference type="GO" id="GO:0006696">
    <property type="term" value="P:ergosterol biosynthetic process"/>
    <property type="evidence" value="ECO:0007669"/>
    <property type="project" value="TreeGrafter"/>
</dbReference>
<name>A0A4U0UGN2_9PEZI</name>
<evidence type="ECO:0000256" key="2">
    <source>
        <dbReference type="ARBA" id="ARBA00022857"/>
    </source>
</evidence>
<dbReference type="Proteomes" id="UP000308549">
    <property type="component" value="Unassembled WGS sequence"/>
</dbReference>
<dbReference type="GO" id="GO:0005789">
    <property type="term" value="C:endoplasmic reticulum membrane"/>
    <property type="evidence" value="ECO:0007669"/>
    <property type="project" value="TreeGrafter"/>
</dbReference>
<organism evidence="7 8">
    <name type="scientific">Salinomyces thailandicus</name>
    <dbReference type="NCBI Taxonomy" id="706561"/>
    <lineage>
        <taxon>Eukaryota</taxon>
        <taxon>Fungi</taxon>
        <taxon>Dikarya</taxon>
        <taxon>Ascomycota</taxon>
        <taxon>Pezizomycotina</taxon>
        <taxon>Dothideomycetes</taxon>
        <taxon>Dothideomycetidae</taxon>
        <taxon>Mycosphaerellales</taxon>
        <taxon>Teratosphaeriaceae</taxon>
        <taxon>Salinomyces</taxon>
    </lineage>
</organism>
<dbReference type="GO" id="GO:0005811">
    <property type="term" value="C:lipid droplet"/>
    <property type="evidence" value="ECO:0007669"/>
    <property type="project" value="TreeGrafter"/>
</dbReference>
<dbReference type="PANTHER" id="PTHR43647">
    <property type="entry name" value="DEHYDROGENASE"/>
    <property type="match status" value="1"/>
</dbReference>
<evidence type="ECO:0000313" key="7">
    <source>
        <dbReference type="EMBL" id="TKA34132.1"/>
    </source>
</evidence>
<evidence type="ECO:0000313" key="8">
    <source>
        <dbReference type="Proteomes" id="UP000308549"/>
    </source>
</evidence>